<proteinExistence type="inferred from homology"/>
<reference evidence="3 6" key="2">
    <citation type="submission" date="2018-07" db="EMBL/GenBank/DDBJ databases">
        <title>Genome sequences of Haloplanus aerogenes JCM 16430T.</title>
        <authorList>
            <person name="Kim Y.B."/>
            <person name="Roh S.W."/>
        </authorList>
    </citation>
    <scope>NUCLEOTIDE SEQUENCE [LARGE SCALE GENOMIC DNA]</scope>
    <source>
        <strain evidence="3 6">JCM 16430</strain>
    </source>
</reference>
<evidence type="ECO:0000256" key="2">
    <source>
        <dbReference type="HAMAP-Rule" id="MF_00498"/>
    </source>
</evidence>
<dbReference type="Proteomes" id="UP000277326">
    <property type="component" value="Unassembled WGS sequence"/>
</dbReference>
<reference evidence="4 5" key="1">
    <citation type="journal article" date="2015" name="Stand. Genomic Sci.">
        <title>Genomic Encyclopedia of Bacterial and Archaeal Type Strains, Phase III: the genomes of soil and plant-associated and newly described type strains.</title>
        <authorList>
            <person name="Whitman W.B."/>
            <person name="Woyke T."/>
            <person name="Klenk H.P."/>
            <person name="Zhou Y."/>
            <person name="Lilburn T.G."/>
            <person name="Beck B.J."/>
            <person name="De Vos P."/>
            <person name="Vandamme P."/>
            <person name="Eisen J.A."/>
            <person name="Garrity G."/>
            <person name="Hugenholtz P."/>
            <person name="Kyrpides N.C."/>
        </authorList>
    </citation>
    <scope>NUCLEOTIDE SEQUENCE [LARGE SCALE GENOMIC DNA]</scope>
    <source>
        <strain evidence="4 5">CGMCC 1.10124</strain>
    </source>
</reference>
<dbReference type="Proteomes" id="UP000282007">
    <property type="component" value="Chromosome"/>
</dbReference>
<dbReference type="AlphaFoldDB" id="A0A3M0DA28"/>
<dbReference type="PIRSF" id="PIRSF006595">
    <property type="entry name" value="UCP006595"/>
    <property type="match status" value="1"/>
</dbReference>
<dbReference type="EMBL" id="REFS01000003">
    <property type="protein sequence ID" value="RMB18254.1"/>
    <property type="molecule type" value="Genomic_DNA"/>
</dbReference>
<dbReference type="OrthoDB" id="24613at2157"/>
<evidence type="ECO:0000313" key="4">
    <source>
        <dbReference type="EMBL" id="RMB18254.1"/>
    </source>
</evidence>
<comment type="similarity">
    <text evidence="1 2">Belongs to the UPF0179 family.</text>
</comment>
<dbReference type="PANTHER" id="PTHR40699">
    <property type="entry name" value="UPF0179 PROTEIN MJ1627"/>
    <property type="match status" value="1"/>
</dbReference>
<gene>
    <name evidence="4" type="ORF">ATH50_1704</name>
    <name evidence="3" type="ORF">DU502_13355</name>
</gene>
<reference evidence="4" key="3">
    <citation type="submission" date="2018-10" db="EMBL/GenBank/DDBJ databases">
        <authorList>
            <person name="Whitman W."/>
            <person name="Huntemann M."/>
            <person name="Clum A."/>
            <person name="Pillay M."/>
            <person name="Palaniappan K."/>
            <person name="Varghese N."/>
            <person name="Mikhailova N."/>
            <person name="Stamatis D."/>
            <person name="Reddy T."/>
            <person name="Daum C."/>
            <person name="Shapiro N."/>
            <person name="Ivanova N."/>
            <person name="Kyrpides N."/>
            <person name="Woyke T."/>
        </authorList>
    </citation>
    <scope>NUCLEOTIDE SEQUENCE</scope>
    <source>
        <strain evidence="4">CGMCC 1.10124</strain>
    </source>
</reference>
<dbReference type="KEGG" id="haer:DU502_13355"/>
<accession>A0A3M0DA28</accession>
<dbReference type="GeneID" id="38472291"/>
<evidence type="ECO:0000313" key="5">
    <source>
        <dbReference type="Proteomes" id="UP000277326"/>
    </source>
</evidence>
<name>A0A3M0DA28_9EURY</name>
<protein>
    <recommendedName>
        <fullName evidence="2">UPF0179 protein ATH50_1704</fullName>
    </recommendedName>
</protein>
<dbReference type="Pfam" id="PF03684">
    <property type="entry name" value="UPF0179"/>
    <property type="match status" value="1"/>
</dbReference>
<evidence type="ECO:0000256" key="1">
    <source>
        <dbReference type="ARBA" id="ARBA00010824"/>
    </source>
</evidence>
<dbReference type="EMBL" id="CP034145">
    <property type="protein sequence ID" value="AZH26288.1"/>
    <property type="molecule type" value="Genomic_DNA"/>
</dbReference>
<dbReference type="PANTHER" id="PTHR40699:SF1">
    <property type="entry name" value="UPF0179 PROTEIN MJ1627"/>
    <property type="match status" value="1"/>
</dbReference>
<keyword evidence="6" id="KW-1185">Reference proteome</keyword>
<dbReference type="RefSeq" id="WP_121920349.1">
    <property type="nucleotide sequence ID" value="NZ_CP034145.1"/>
</dbReference>
<evidence type="ECO:0000313" key="3">
    <source>
        <dbReference type="EMBL" id="AZH26288.1"/>
    </source>
</evidence>
<sequence length="151" mass="16386">MSEVTLIGTRLAEVGREFVFRGESSACEGCPYRGQCLNLSPGTRYRITDVRENAQTLDCAVHDSGVRAVEVEPAPIPANVPSKVAYAGSKAKLAGTCPYTDCPSHAYCVPDGVDFDAEYRIDEVLGDPPHDYCMLDRDLTLVELAPRDDSS</sequence>
<evidence type="ECO:0000313" key="6">
    <source>
        <dbReference type="Proteomes" id="UP000282007"/>
    </source>
</evidence>
<dbReference type="InterPro" id="IPR005369">
    <property type="entry name" value="UPF0179"/>
</dbReference>
<dbReference type="HAMAP" id="MF_00498">
    <property type="entry name" value="UPF0179"/>
    <property type="match status" value="1"/>
</dbReference>
<organism evidence="4 5">
    <name type="scientific">Haloplanus aerogenes</name>
    <dbReference type="NCBI Taxonomy" id="660522"/>
    <lineage>
        <taxon>Archaea</taxon>
        <taxon>Methanobacteriati</taxon>
        <taxon>Methanobacteriota</taxon>
        <taxon>Stenosarchaea group</taxon>
        <taxon>Halobacteria</taxon>
        <taxon>Halobacteriales</taxon>
        <taxon>Haloferacaceae</taxon>
        <taxon>Haloplanus</taxon>
    </lineage>
</organism>